<reference evidence="2 3" key="1">
    <citation type="journal article" date="2016" name="Int. J. Syst. Evol. Microbiol.">
        <title>Labrenzia salina sp. nov., isolated from the rhizosphere of the halophyte Arthrocnemum macrostachyum.</title>
        <authorList>
            <person name="Camacho M."/>
            <person name="Redondo-Gomez S."/>
            <person name="Rodriguez-Llorente I."/>
            <person name="Rohde M."/>
            <person name="Sproer C."/>
            <person name="Schumann P."/>
            <person name="Klenk H.P."/>
            <person name="Montero-Calasanz M.D.C."/>
        </authorList>
    </citation>
    <scope>NUCLEOTIDE SEQUENCE [LARGE SCALE GENOMIC DNA]</scope>
    <source>
        <strain evidence="2 3">DSM 29163</strain>
    </source>
</reference>
<evidence type="ECO:0000313" key="3">
    <source>
        <dbReference type="Proteomes" id="UP001300261"/>
    </source>
</evidence>
<evidence type="ECO:0000313" key="2">
    <source>
        <dbReference type="EMBL" id="MCX2721727.1"/>
    </source>
</evidence>
<dbReference type="RefSeq" id="WP_265961436.1">
    <property type="nucleotide sequence ID" value="NZ_JAPEVI010000003.1"/>
</dbReference>
<gene>
    <name evidence="2" type="ORF">ON753_04800</name>
</gene>
<dbReference type="Pfam" id="PF01841">
    <property type="entry name" value="Transglut_core"/>
    <property type="match status" value="1"/>
</dbReference>
<dbReference type="EMBL" id="JAPEVI010000003">
    <property type="protein sequence ID" value="MCX2721727.1"/>
    <property type="molecule type" value="Genomic_DNA"/>
</dbReference>
<dbReference type="InterPro" id="IPR002931">
    <property type="entry name" value="Transglutaminase-like"/>
</dbReference>
<proteinExistence type="predicted"/>
<dbReference type="InterPro" id="IPR038765">
    <property type="entry name" value="Papain-like_cys_pep_sf"/>
</dbReference>
<keyword evidence="3" id="KW-1185">Reference proteome</keyword>
<dbReference type="Proteomes" id="UP001300261">
    <property type="component" value="Unassembled WGS sequence"/>
</dbReference>
<organism evidence="2 3">
    <name type="scientific">Roseibium salinum</name>
    <dbReference type="NCBI Taxonomy" id="1604349"/>
    <lineage>
        <taxon>Bacteria</taxon>
        <taxon>Pseudomonadati</taxon>
        <taxon>Pseudomonadota</taxon>
        <taxon>Alphaproteobacteria</taxon>
        <taxon>Hyphomicrobiales</taxon>
        <taxon>Stappiaceae</taxon>
        <taxon>Roseibium</taxon>
    </lineage>
</organism>
<name>A0ABT3QXT6_9HYPH</name>
<accession>A0ABT3QXT6</accession>
<evidence type="ECO:0000259" key="1">
    <source>
        <dbReference type="Pfam" id="PF01841"/>
    </source>
</evidence>
<comment type="caution">
    <text evidence="2">The sequence shown here is derived from an EMBL/GenBank/DDBJ whole genome shotgun (WGS) entry which is preliminary data.</text>
</comment>
<protein>
    <submittedName>
        <fullName evidence="2">Transglutaminase domain-containing protein</fullName>
    </submittedName>
</protein>
<dbReference type="SUPFAM" id="SSF54001">
    <property type="entry name" value="Cysteine proteinases"/>
    <property type="match status" value="1"/>
</dbReference>
<feature type="domain" description="Transglutaminase-like" evidence="1">
    <location>
        <begin position="104"/>
        <end position="195"/>
    </location>
</feature>
<dbReference type="Gene3D" id="3.10.620.30">
    <property type="match status" value="1"/>
</dbReference>
<sequence length="281" mass="30352">MQTQVTVTVAPHPDACRKLLVPTGIPTPHQMPVRFEISGGAFCLTGECATGQMPALVTPERGQPITVRYRYRDGGPGYPDAAFTPRLNRFTRAAHALAEDAIRISGDSPDGHAAIQALVNAAAEKFRYAHPDARFTDGCEEIPHLSCGLTEGSCVDINTYLIASLRAAGFEAGYITGYFFPEEKNGGCDDMHCWVVTRHDGVVLEWDIAHHLKMGTRTIRCGLNPKPGDRVAVAHSMGLAFPELGLSGEKLMAEPLWVSENGLDKAAITIRREISQEAAAA</sequence>